<name>A0A428RSA8_9HYPO</name>
<dbReference type="EMBL" id="NKCL01000146">
    <property type="protein sequence ID" value="RSL80403.1"/>
    <property type="molecule type" value="Genomic_DNA"/>
</dbReference>
<evidence type="ECO:0000313" key="3">
    <source>
        <dbReference type="EMBL" id="RSL80403.1"/>
    </source>
</evidence>
<organism evidence="3 4">
    <name type="scientific">Fusarium floridanum</name>
    <dbReference type="NCBI Taxonomy" id="1325733"/>
    <lineage>
        <taxon>Eukaryota</taxon>
        <taxon>Fungi</taxon>
        <taxon>Dikarya</taxon>
        <taxon>Ascomycota</taxon>
        <taxon>Pezizomycotina</taxon>
        <taxon>Sordariomycetes</taxon>
        <taxon>Hypocreomycetidae</taxon>
        <taxon>Hypocreales</taxon>
        <taxon>Nectriaceae</taxon>
        <taxon>Fusarium</taxon>
        <taxon>Fusarium solani species complex</taxon>
    </lineage>
</organism>
<evidence type="ECO:0000259" key="2">
    <source>
        <dbReference type="Pfam" id="PF06985"/>
    </source>
</evidence>
<dbReference type="PANTHER" id="PTHR33112">
    <property type="entry name" value="DOMAIN PROTEIN, PUTATIVE-RELATED"/>
    <property type="match status" value="1"/>
</dbReference>
<feature type="region of interest" description="Disordered" evidence="1">
    <location>
        <begin position="381"/>
        <end position="405"/>
    </location>
</feature>
<comment type="caution">
    <text evidence="3">The sequence shown here is derived from an EMBL/GenBank/DDBJ whole genome shotgun (WGS) entry which is preliminary data.</text>
</comment>
<evidence type="ECO:0000256" key="1">
    <source>
        <dbReference type="SAM" id="MobiDB-lite"/>
    </source>
</evidence>
<dbReference type="AlphaFoldDB" id="A0A428RSA8"/>
<evidence type="ECO:0000313" key="4">
    <source>
        <dbReference type="Proteomes" id="UP000287972"/>
    </source>
</evidence>
<proteinExistence type="predicted"/>
<reference evidence="3 4" key="1">
    <citation type="submission" date="2017-06" db="EMBL/GenBank/DDBJ databases">
        <title>Comparative genomic analysis of Ambrosia Fusariam Clade fungi.</title>
        <authorList>
            <person name="Stajich J.E."/>
            <person name="Carrillo J."/>
            <person name="Kijimoto T."/>
            <person name="Eskalen A."/>
            <person name="O'Donnell K."/>
            <person name="Kasson M."/>
        </authorList>
    </citation>
    <scope>NUCLEOTIDE SEQUENCE [LARGE SCALE GENOMIC DNA]</scope>
    <source>
        <strain evidence="3 4">NRRL62606</strain>
    </source>
</reference>
<gene>
    <name evidence="3" type="ORF">CEP51_006605</name>
</gene>
<dbReference type="PANTHER" id="PTHR33112:SF16">
    <property type="entry name" value="HETEROKARYON INCOMPATIBILITY DOMAIN-CONTAINING PROTEIN"/>
    <property type="match status" value="1"/>
</dbReference>
<keyword evidence="4" id="KW-1185">Reference proteome</keyword>
<dbReference type="Pfam" id="PF06985">
    <property type="entry name" value="HET"/>
    <property type="match status" value="1"/>
</dbReference>
<dbReference type="Proteomes" id="UP000287972">
    <property type="component" value="Unassembled WGS sequence"/>
</dbReference>
<feature type="region of interest" description="Disordered" evidence="1">
    <location>
        <begin position="1"/>
        <end position="20"/>
    </location>
</feature>
<dbReference type="InterPro" id="IPR010730">
    <property type="entry name" value="HET"/>
</dbReference>
<accession>A0A428RSA8</accession>
<feature type="domain" description="Heterokaryon incompatibility" evidence="2">
    <location>
        <begin position="161"/>
        <end position="318"/>
    </location>
</feature>
<sequence>MFDDTRELLPNEPPDEAGKGTRYKLRENVATIIDQRMTRVHTSSWADSLRFLTFDDGHDHEPQERNQETPLLGQCRPCQERLPLPAGHVCEKHLSLTPTAKIKNREAELHKCPNPCVHVREHSCKTCQNIPLFPNEGKITKFRIRRVNKVGSNELSRCDHFVAVSYCWSAATANRSDDEEGPYKVVEEDGSVRDMRAAKSTIDRVVTFARENGFRMIWIDQECIEQDNPEQQELAIQAMDNVYLRAHTSIGLFNAELNKKDLHCLQTVYEYQGKRCGNSRRGQAPPSGRSAVHRNGVYEALSKVANDIWNTRAWILQEAFASSGNMFLLFPRLEGVDVSRWMLVCHEWSRTELAIRLDAMQTCFRICTPLIRALVPGLRTKTQPRPVKGQGPADGTTQQDEKTDPELTLKRMEAFHPEEPEKATTMFGGNNKPRRTCNAAVALTYLKLRGLLRIPDKLAILANMCGYHVRFNTIELEKTQDSLSACVLALSVINNDFSLLVPELYRAPSSMQPLVMPSQDEGEFSWVHNLTRNTQFLQANEWNPFGAFSLENVGSTVDLSKNGLSILGHLWKKDRFISLEPLQIKHAHSWKQLHTGPLRPGDETVRLATTHLLFKIIESLASKGEKELADSILNSTSNRYWNTSRSKLGDLSPMIESVDEFPPGLQVESRAGMFALDPTPDGRYFQSWIIDRVMEQGGLWSWALVNNTPRSDLTAKLSEQEAYKELGEKFSNRSHSSMLIIGSILSSMGEMATREVMSTNPGMENSLMKHSAAASIMALYMSKVGSQGSEIGLRRATFDVDESMGETFVLTPFQMVLESLPRPTMRGLSVSWVVEETDGRIDVPDPDIEEKERCFRVKGMARGMWRFILLSTGRYTLV</sequence>
<protein>
    <recommendedName>
        <fullName evidence="2">Heterokaryon incompatibility domain-containing protein</fullName>
    </recommendedName>
</protein>